<sequence>MFKVWKLSTFFSSSYPHFSQIFIGTTVLGFFAYSSVSSHPKVKIFFFQIRQPVFFFISISWKEKAFSSNESLQDSCEFLGINNEKIMTSKVV</sequence>
<accession>T1KFL9</accession>
<evidence type="ECO:0000313" key="3">
    <source>
        <dbReference type="Proteomes" id="UP000015104"/>
    </source>
</evidence>
<dbReference type="EnsemblMetazoa" id="tetur10g03600.1">
    <property type="protein sequence ID" value="tetur10g03600.1"/>
    <property type="gene ID" value="tetur10g03600"/>
</dbReference>
<reference evidence="2" key="2">
    <citation type="submission" date="2015-06" db="UniProtKB">
        <authorList>
            <consortium name="EnsemblMetazoa"/>
        </authorList>
    </citation>
    <scope>IDENTIFICATION</scope>
</reference>
<keyword evidence="1" id="KW-1133">Transmembrane helix</keyword>
<dbReference type="AlphaFoldDB" id="T1KFL9"/>
<feature type="transmembrane region" description="Helical" evidence="1">
    <location>
        <begin position="15"/>
        <end position="33"/>
    </location>
</feature>
<keyword evidence="1" id="KW-0472">Membrane</keyword>
<keyword evidence="1" id="KW-0812">Transmembrane</keyword>
<dbReference type="EMBL" id="CAEY01000037">
    <property type="status" value="NOT_ANNOTATED_CDS"/>
    <property type="molecule type" value="Genomic_DNA"/>
</dbReference>
<evidence type="ECO:0000313" key="2">
    <source>
        <dbReference type="EnsemblMetazoa" id="tetur10g03600.1"/>
    </source>
</evidence>
<dbReference type="HOGENOM" id="CLU_2416136_0_0_1"/>
<dbReference type="Proteomes" id="UP000015104">
    <property type="component" value="Unassembled WGS sequence"/>
</dbReference>
<protein>
    <submittedName>
        <fullName evidence="2">Uncharacterized protein</fullName>
    </submittedName>
</protein>
<evidence type="ECO:0000256" key="1">
    <source>
        <dbReference type="SAM" id="Phobius"/>
    </source>
</evidence>
<name>T1KFL9_TETUR</name>
<keyword evidence="3" id="KW-1185">Reference proteome</keyword>
<proteinExistence type="predicted"/>
<organism evidence="2 3">
    <name type="scientific">Tetranychus urticae</name>
    <name type="common">Two-spotted spider mite</name>
    <dbReference type="NCBI Taxonomy" id="32264"/>
    <lineage>
        <taxon>Eukaryota</taxon>
        <taxon>Metazoa</taxon>
        <taxon>Ecdysozoa</taxon>
        <taxon>Arthropoda</taxon>
        <taxon>Chelicerata</taxon>
        <taxon>Arachnida</taxon>
        <taxon>Acari</taxon>
        <taxon>Acariformes</taxon>
        <taxon>Trombidiformes</taxon>
        <taxon>Prostigmata</taxon>
        <taxon>Eleutherengona</taxon>
        <taxon>Raphignathae</taxon>
        <taxon>Tetranychoidea</taxon>
        <taxon>Tetranychidae</taxon>
        <taxon>Tetranychus</taxon>
    </lineage>
</organism>
<reference evidence="3" key="1">
    <citation type="submission" date="2011-08" db="EMBL/GenBank/DDBJ databases">
        <authorList>
            <person name="Rombauts S."/>
        </authorList>
    </citation>
    <scope>NUCLEOTIDE SEQUENCE</scope>
    <source>
        <strain evidence="3">London</strain>
    </source>
</reference>